<keyword evidence="1" id="KW-0732">Signal</keyword>
<gene>
    <name evidence="2" type="ORF">DI53_3938</name>
</gene>
<comment type="caution">
    <text evidence="2">The sequence shown here is derived from an EMBL/GenBank/DDBJ whole genome shotgun (WGS) entry which is preliminary data.</text>
</comment>
<proteinExistence type="predicted"/>
<reference evidence="2 3" key="2">
    <citation type="journal article" date="2015" name="PLoS ONE">
        <title>Whole-Genome Optical Mapping and Finished Genome Sequence of Sphingobacterium deserti sp. nov., a New Species Isolated from the Western Desert of China.</title>
        <authorList>
            <person name="Teng C."/>
            <person name="Zhou Z."/>
            <person name="Molnar I."/>
            <person name="Li X."/>
            <person name="Tang R."/>
            <person name="Chen M."/>
            <person name="Wang L."/>
            <person name="Su S."/>
            <person name="Zhang W."/>
            <person name="Lin M."/>
        </authorList>
    </citation>
    <scope>NUCLEOTIDE SEQUENCE [LARGE SCALE GENOMIC DNA]</scope>
    <source>
        <strain evidence="3">ACCC05744</strain>
    </source>
</reference>
<evidence type="ECO:0000313" key="2">
    <source>
        <dbReference type="EMBL" id="KGE12288.1"/>
    </source>
</evidence>
<dbReference type="OrthoDB" id="9849817at2"/>
<evidence type="ECO:0000313" key="3">
    <source>
        <dbReference type="Proteomes" id="UP000031802"/>
    </source>
</evidence>
<protein>
    <submittedName>
        <fullName evidence="2">Uncharacterized protein</fullName>
    </submittedName>
</protein>
<dbReference type="RefSeq" id="WP_037503834.1">
    <property type="nucleotide sequence ID" value="NZ_JJMU01000074.1"/>
</dbReference>
<dbReference type="AlphaFoldDB" id="A0A0B8T0Z4"/>
<dbReference type="Proteomes" id="UP000031802">
    <property type="component" value="Unassembled WGS sequence"/>
</dbReference>
<dbReference type="PATRIC" id="fig|1229276.3.peg.4082"/>
<sequence>MKKTQQFLVLTCVLVALLTSLTAKAQYFAPVWLNYGTSSSTTFNTTGFNLTLYNIETAEYYYFETYARPKIDATTYNMGNVPVGNYKISISMQSYFRTSDYFDWSANGQYGSNISIGIFGETVLTEDIVINATTPGIELYLWSY</sequence>
<keyword evidence="3" id="KW-1185">Reference proteome</keyword>
<name>A0A0B8T0Z4_9SPHI</name>
<accession>A0A0B8T0Z4</accession>
<organism evidence="2 3">
    <name type="scientific">Sphingobacterium deserti</name>
    <dbReference type="NCBI Taxonomy" id="1229276"/>
    <lineage>
        <taxon>Bacteria</taxon>
        <taxon>Pseudomonadati</taxon>
        <taxon>Bacteroidota</taxon>
        <taxon>Sphingobacteriia</taxon>
        <taxon>Sphingobacteriales</taxon>
        <taxon>Sphingobacteriaceae</taxon>
        <taxon>Sphingobacterium</taxon>
    </lineage>
</organism>
<reference evidence="3" key="1">
    <citation type="submission" date="2014-04" db="EMBL/GenBank/DDBJ databases">
        <title>Whole-Genome optical mapping and complete genome sequence of Sphingobacterium deserti sp. nov., a new spaces isolated from desert in the west of China.</title>
        <authorList>
            <person name="Teng C."/>
            <person name="Zhou Z."/>
            <person name="Li X."/>
            <person name="Chen M."/>
            <person name="Lin M."/>
            <person name="Wang L."/>
            <person name="Su S."/>
            <person name="Zhang C."/>
            <person name="Zhang W."/>
        </authorList>
    </citation>
    <scope>NUCLEOTIDE SEQUENCE [LARGE SCALE GENOMIC DNA]</scope>
    <source>
        <strain evidence="3">ACCC05744</strain>
    </source>
</reference>
<dbReference type="EMBL" id="JJMU01000074">
    <property type="protein sequence ID" value="KGE12288.1"/>
    <property type="molecule type" value="Genomic_DNA"/>
</dbReference>
<feature type="chain" id="PRO_5002123961" evidence="1">
    <location>
        <begin position="26"/>
        <end position="144"/>
    </location>
</feature>
<evidence type="ECO:0000256" key="1">
    <source>
        <dbReference type="SAM" id="SignalP"/>
    </source>
</evidence>
<feature type="signal peptide" evidence="1">
    <location>
        <begin position="1"/>
        <end position="25"/>
    </location>
</feature>